<dbReference type="Gene3D" id="1.10.260.100">
    <property type="match status" value="1"/>
</dbReference>
<proteinExistence type="predicted"/>
<name>A0A7S4ET52_CHRCT</name>
<evidence type="ECO:0000256" key="1">
    <source>
        <dbReference type="SAM" id="SignalP"/>
    </source>
</evidence>
<evidence type="ECO:0000313" key="2">
    <source>
        <dbReference type="EMBL" id="CAE0751126.1"/>
    </source>
</evidence>
<feature type="chain" id="PRO_5030767998" description="STI1 domain-containing protein" evidence="1">
    <location>
        <begin position="31"/>
        <end position="218"/>
    </location>
</feature>
<sequence length="218" mass="23706">MSKKQTAMHFYSALILLLCLGCLGPNSVDALIIRTPPGHAAVGCCSPLRCFSTRCTASTFHMSETDSTLNACRAMRASEIKAELDLRGVAYADCYEKEELAERLAKARRSGEADPEILRKFNEASAQRAWEADATEQDVEPAAAAVDVTAGDGSLPGGLTPEKLLQMSQNPEMMALLRNPKMQEVMAEVMSKGEAGYAKFADDPEVSDMLKRFQAFMS</sequence>
<reference evidence="2" key="1">
    <citation type="submission" date="2021-01" db="EMBL/GenBank/DDBJ databases">
        <authorList>
            <person name="Corre E."/>
            <person name="Pelletier E."/>
            <person name="Niang G."/>
            <person name="Scheremetjew M."/>
            <person name="Finn R."/>
            <person name="Kale V."/>
            <person name="Holt S."/>
            <person name="Cochrane G."/>
            <person name="Meng A."/>
            <person name="Brown T."/>
            <person name="Cohen L."/>
        </authorList>
    </citation>
    <scope>NUCLEOTIDE SEQUENCE</scope>
    <source>
        <strain evidence="2">CCMP645</strain>
    </source>
</reference>
<protein>
    <recommendedName>
        <fullName evidence="3">STI1 domain-containing protein</fullName>
    </recommendedName>
</protein>
<keyword evidence="1" id="KW-0732">Signal</keyword>
<accession>A0A7S4ET52</accession>
<dbReference type="AlphaFoldDB" id="A0A7S4ET52"/>
<feature type="signal peptide" evidence="1">
    <location>
        <begin position="1"/>
        <end position="30"/>
    </location>
</feature>
<gene>
    <name evidence="2" type="ORF">PCAR00345_LOCUS3711</name>
</gene>
<evidence type="ECO:0008006" key="3">
    <source>
        <dbReference type="Google" id="ProtNLM"/>
    </source>
</evidence>
<dbReference type="EMBL" id="HBIZ01006500">
    <property type="protein sequence ID" value="CAE0751126.1"/>
    <property type="molecule type" value="Transcribed_RNA"/>
</dbReference>
<organism evidence="2">
    <name type="scientific">Chrysotila carterae</name>
    <name type="common">Marine alga</name>
    <name type="synonym">Syracosphaera carterae</name>
    <dbReference type="NCBI Taxonomy" id="13221"/>
    <lineage>
        <taxon>Eukaryota</taxon>
        <taxon>Haptista</taxon>
        <taxon>Haptophyta</taxon>
        <taxon>Prymnesiophyceae</taxon>
        <taxon>Isochrysidales</taxon>
        <taxon>Isochrysidaceae</taxon>
        <taxon>Chrysotila</taxon>
    </lineage>
</organism>